<dbReference type="InterPro" id="IPR050275">
    <property type="entry name" value="PGM_Phosphatase"/>
</dbReference>
<dbReference type="PANTHER" id="PTHR48100">
    <property type="entry name" value="BROAD-SPECIFICITY PHOSPHATASE YOR283W-RELATED"/>
    <property type="match status" value="1"/>
</dbReference>
<dbReference type="Proteomes" id="UP000036000">
    <property type="component" value="Chromosome"/>
</dbReference>
<reference evidence="1 2" key="1">
    <citation type="submission" date="2015-07" db="EMBL/GenBank/DDBJ databases">
        <title>Lactobacillus korensis/26-25/ whole genome sequencing.</title>
        <authorList>
            <person name="Kim M.K."/>
            <person name="Im W.-T."/>
            <person name="Srinivasan S."/>
            <person name="Lee J.-J."/>
        </authorList>
    </citation>
    <scope>NUCLEOTIDE SEQUENCE [LARGE SCALE GENOMIC DNA]</scope>
    <source>
        <strain evidence="1 2">26-25</strain>
    </source>
</reference>
<sequence>MVVIDFVRHGEPDVSIHDDRLRPLTANGQLQAEAVAEKLKQSGYTEIYSSSTRRSLDTVQPLATLLGMRVQVTNELVERRLPGWLPDFSDYVKRQWENMNFTLPGGESIHQVQARYLHFMEGLPGGYIAVGTHGTALSSVYELAYPGQGYEFFRTLPFAAIVRVTMQEGHLVSVQKIT</sequence>
<evidence type="ECO:0000313" key="1">
    <source>
        <dbReference type="EMBL" id="AKP64477.1"/>
    </source>
</evidence>
<dbReference type="InterPro" id="IPR029033">
    <property type="entry name" value="His_PPase_superfam"/>
</dbReference>
<protein>
    <recommendedName>
        <fullName evidence="3">Histidine phosphatase family protein</fullName>
    </recommendedName>
</protein>
<accession>A0AAC8UVN1</accession>
<dbReference type="EMBL" id="CP012033">
    <property type="protein sequence ID" value="AKP64477.1"/>
    <property type="molecule type" value="Genomic_DNA"/>
</dbReference>
<organism evidence="1 2">
    <name type="scientific">Levilactobacillus koreensis</name>
    <dbReference type="NCBI Taxonomy" id="637971"/>
    <lineage>
        <taxon>Bacteria</taxon>
        <taxon>Bacillati</taxon>
        <taxon>Bacillota</taxon>
        <taxon>Bacilli</taxon>
        <taxon>Lactobacillales</taxon>
        <taxon>Lactobacillaceae</taxon>
        <taxon>Levilactobacillus</taxon>
    </lineage>
</organism>
<proteinExistence type="predicted"/>
<dbReference type="Pfam" id="PF00300">
    <property type="entry name" value="His_Phos_1"/>
    <property type="match status" value="1"/>
</dbReference>
<dbReference type="InterPro" id="IPR013078">
    <property type="entry name" value="His_Pase_superF_clade-1"/>
</dbReference>
<dbReference type="SUPFAM" id="SSF53254">
    <property type="entry name" value="Phosphoglycerate mutase-like"/>
    <property type="match status" value="1"/>
</dbReference>
<keyword evidence="2" id="KW-1185">Reference proteome</keyword>
<dbReference type="RefSeq" id="WP_048733577.1">
    <property type="nucleotide sequence ID" value="NZ_CP012033.1"/>
</dbReference>
<gene>
    <name evidence="1" type="ORF">ABN16_05330</name>
</gene>
<dbReference type="GO" id="GO:0005737">
    <property type="term" value="C:cytoplasm"/>
    <property type="evidence" value="ECO:0007669"/>
    <property type="project" value="TreeGrafter"/>
</dbReference>
<dbReference type="PANTHER" id="PTHR48100:SF1">
    <property type="entry name" value="HISTIDINE PHOSPHATASE FAMILY PROTEIN-RELATED"/>
    <property type="match status" value="1"/>
</dbReference>
<dbReference type="Gene3D" id="3.40.50.1240">
    <property type="entry name" value="Phosphoglycerate mutase-like"/>
    <property type="match status" value="1"/>
</dbReference>
<dbReference type="GO" id="GO:0016791">
    <property type="term" value="F:phosphatase activity"/>
    <property type="evidence" value="ECO:0007669"/>
    <property type="project" value="TreeGrafter"/>
</dbReference>
<name>A0AAC8UVN1_9LACO</name>
<dbReference type="KEGG" id="lko:ABN16_05330"/>
<dbReference type="AlphaFoldDB" id="A0AAC8UVN1"/>
<evidence type="ECO:0008006" key="3">
    <source>
        <dbReference type="Google" id="ProtNLM"/>
    </source>
</evidence>
<evidence type="ECO:0000313" key="2">
    <source>
        <dbReference type="Proteomes" id="UP000036000"/>
    </source>
</evidence>
<dbReference type="CDD" id="cd07067">
    <property type="entry name" value="HP_PGM_like"/>
    <property type="match status" value="1"/>
</dbReference>
<dbReference type="SMART" id="SM00855">
    <property type="entry name" value="PGAM"/>
    <property type="match status" value="1"/>
</dbReference>